<organism evidence="1 2">
    <name type="scientific">Linum trigynum</name>
    <dbReference type="NCBI Taxonomy" id="586398"/>
    <lineage>
        <taxon>Eukaryota</taxon>
        <taxon>Viridiplantae</taxon>
        <taxon>Streptophyta</taxon>
        <taxon>Embryophyta</taxon>
        <taxon>Tracheophyta</taxon>
        <taxon>Spermatophyta</taxon>
        <taxon>Magnoliopsida</taxon>
        <taxon>eudicotyledons</taxon>
        <taxon>Gunneridae</taxon>
        <taxon>Pentapetalae</taxon>
        <taxon>rosids</taxon>
        <taxon>fabids</taxon>
        <taxon>Malpighiales</taxon>
        <taxon>Linaceae</taxon>
        <taxon>Linum</taxon>
    </lineage>
</organism>
<name>A0AAV2ET72_9ROSI</name>
<gene>
    <name evidence="1" type="ORF">LTRI10_LOCUS30056</name>
</gene>
<dbReference type="EMBL" id="OZ034818">
    <property type="protein sequence ID" value="CAL1389178.1"/>
    <property type="molecule type" value="Genomic_DNA"/>
</dbReference>
<protein>
    <submittedName>
        <fullName evidence="1">Uncharacterized protein</fullName>
    </submittedName>
</protein>
<evidence type="ECO:0000313" key="1">
    <source>
        <dbReference type="EMBL" id="CAL1389178.1"/>
    </source>
</evidence>
<accession>A0AAV2ET72</accession>
<proteinExistence type="predicted"/>
<keyword evidence="2" id="KW-1185">Reference proteome</keyword>
<evidence type="ECO:0000313" key="2">
    <source>
        <dbReference type="Proteomes" id="UP001497516"/>
    </source>
</evidence>
<dbReference type="Proteomes" id="UP001497516">
    <property type="component" value="Chromosome 5"/>
</dbReference>
<reference evidence="1 2" key="1">
    <citation type="submission" date="2024-04" db="EMBL/GenBank/DDBJ databases">
        <authorList>
            <person name="Fracassetti M."/>
        </authorList>
    </citation>
    <scope>NUCLEOTIDE SEQUENCE [LARGE SCALE GENOMIC DNA]</scope>
</reference>
<sequence>MGRLSASFGAFGSHFGELEPKHGQTQGITRPCTAGRAFYAESKFGLAISVANTGTKARPCPTRSTAVFPPAAGRVIKPGRGTDGVRQSTAVPSTVLWLMPF</sequence>
<dbReference type="AlphaFoldDB" id="A0AAV2ET72"/>